<name>A0A9W5TDE6_BABOV</name>
<proteinExistence type="predicted"/>
<dbReference type="AlphaFoldDB" id="A0A9W5TDE6"/>
<reference evidence="1" key="1">
    <citation type="submission" date="2019-12" db="EMBL/GenBank/DDBJ databases">
        <title>Genome sequence of Babesia ovis.</title>
        <authorList>
            <person name="Yamagishi J."/>
            <person name="Sevinc F."/>
            <person name="Xuan X."/>
        </authorList>
    </citation>
    <scope>NUCLEOTIDE SEQUENCE</scope>
    <source>
        <strain evidence="1">Selcuk</strain>
    </source>
</reference>
<protein>
    <submittedName>
        <fullName evidence="1">Penicillin-binding protein 1A, putative</fullName>
    </submittedName>
</protein>
<dbReference type="EMBL" id="BLIY01000025">
    <property type="protein sequence ID" value="GFE55915.1"/>
    <property type="molecule type" value="Genomic_DNA"/>
</dbReference>
<keyword evidence="2" id="KW-1185">Reference proteome</keyword>
<gene>
    <name evidence="1" type="ORF">BaOVIS_033190</name>
</gene>
<dbReference type="Proteomes" id="UP001057455">
    <property type="component" value="Unassembled WGS sequence"/>
</dbReference>
<comment type="caution">
    <text evidence="1">The sequence shown here is derived from an EMBL/GenBank/DDBJ whole genome shotgun (WGS) entry which is preliminary data.</text>
</comment>
<sequence length="319" mass="36107">MRSMLTTKNLAISFEEADYFPWEPRHAGGASRCQLSSDIDYPDFLYALADYYSCDIYDLADTPLYMFDNRLFYSVEETVTTRQIFPNSSTLSDECTLTKVAAHCPTYLVYAECVYSLYIKDSTAVANIVLPEFAPTGTFDETFTRYLQRVKNSISSLLDETVTQLCRFVNTACSSLHPQFKGSAEFRAQHICSMFDVFTPLGPFETLYDLGLPSEDLDALKEFDSEQYEQLFYGTTDVVYSPLGVPIGNGMNSMQRLSSYYAELCERRCGYIIKLSMMTDKGTNLSVHGRIRQLRICGKIQAMCDECDACTELGISRSK</sequence>
<evidence type="ECO:0000313" key="1">
    <source>
        <dbReference type="EMBL" id="GFE55915.1"/>
    </source>
</evidence>
<organism evidence="1 2">
    <name type="scientific">Babesia ovis</name>
    <dbReference type="NCBI Taxonomy" id="5869"/>
    <lineage>
        <taxon>Eukaryota</taxon>
        <taxon>Sar</taxon>
        <taxon>Alveolata</taxon>
        <taxon>Apicomplexa</taxon>
        <taxon>Aconoidasida</taxon>
        <taxon>Piroplasmida</taxon>
        <taxon>Babesiidae</taxon>
        <taxon>Babesia</taxon>
    </lineage>
</organism>
<evidence type="ECO:0000313" key="2">
    <source>
        <dbReference type="Proteomes" id="UP001057455"/>
    </source>
</evidence>
<dbReference type="OrthoDB" id="360811at2759"/>
<accession>A0A9W5TDE6</accession>